<accession>J3NZF3</accession>
<evidence type="ECO:0000256" key="2">
    <source>
        <dbReference type="PIRNR" id="PIRNR037226"/>
    </source>
</evidence>
<reference evidence="6" key="1">
    <citation type="submission" date="2010-07" db="EMBL/GenBank/DDBJ databases">
        <title>The genome sequence of Gaeumannomyces graminis var. tritici strain R3-111a-1.</title>
        <authorList>
            <consortium name="The Broad Institute Genome Sequencing Platform"/>
            <person name="Ma L.-J."/>
            <person name="Dead R."/>
            <person name="Young S."/>
            <person name="Zeng Q."/>
            <person name="Koehrsen M."/>
            <person name="Alvarado L."/>
            <person name="Berlin A."/>
            <person name="Chapman S.B."/>
            <person name="Chen Z."/>
            <person name="Freedman E."/>
            <person name="Gellesch M."/>
            <person name="Goldberg J."/>
            <person name="Griggs A."/>
            <person name="Gujja S."/>
            <person name="Heilman E.R."/>
            <person name="Heiman D."/>
            <person name="Hepburn T."/>
            <person name="Howarth C."/>
            <person name="Jen D."/>
            <person name="Larson L."/>
            <person name="Mehta T."/>
            <person name="Neiman D."/>
            <person name="Pearson M."/>
            <person name="Roberts A."/>
            <person name="Saif S."/>
            <person name="Shea T."/>
            <person name="Shenoy N."/>
            <person name="Sisk P."/>
            <person name="Stolte C."/>
            <person name="Sykes S."/>
            <person name="Walk T."/>
            <person name="White J."/>
            <person name="Yandava C."/>
            <person name="Haas B."/>
            <person name="Nusbaum C."/>
            <person name="Birren B."/>
        </authorList>
    </citation>
    <scope>NUCLEOTIDE SEQUENCE [LARGE SCALE GENOMIC DNA]</scope>
    <source>
        <strain evidence="6">R3-111a-1</strain>
    </source>
</reference>
<dbReference type="InterPro" id="IPR002933">
    <property type="entry name" value="Peptidase_M20"/>
</dbReference>
<keyword evidence="6" id="KW-1185">Reference proteome</keyword>
<dbReference type="GO" id="GO:0016805">
    <property type="term" value="F:dipeptidase activity"/>
    <property type="evidence" value="ECO:0007669"/>
    <property type="project" value="InterPro"/>
</dbReference>
<dbReference type="Pfam" id="PF01546">
    <property type="entry name" value="Peptidase_M20"/>
    <property type="match status" value="1"/>
</dbReference>
<dbReference type="SUPFAM" id="SSF53187">
    <property type="entry name" value="Zn-dependent exopeptidases"/>
    <property type="match status" value="1"/>
</dbReference>
<evidence type="ECO:0000313" key="5">
    <source>
        <dbReference type="EnsemblFungi" id="EJT76736"/>
    </source>
</evidence>
<evidence type="ECO:0000313" key="4">
    <source>
        <dbReference type="EMBL" id="EJT76736.1"/>
    </source>
</evidence>
<dbReference type="RefSeq" id="XP_009222736.1">
    <property type="nucleotide sequence ID" value="XM_009224472.1"/>
</dbReference>
<reference evidence="4" key="2">
    <citation type="submission" date="2010-07" db="EMBL/GenBank/DDBJ databases">
        <authorList>
            <consortium name="The Broad Institute Genome Sequencing Platform"/>
            <consortium name="Broad Institute Genome Sequencing Center for Infectious Disease"/>
            <person name="Ma L.-J."/>
            <person name="Dead R."/>
            <person name="Young S."/>
            <person name="Zeng Q."/>
            <person name="Koehrsen M."/>
            <person name="Alvarado L."/>
            <person name="Berlin A."/>
            <person name="Chapman S.B."/>
            <person name="Chen Z."/>
            <person name="Freedman E."/>
            <person name="Gellesch M."/>
            <person name="Goldberg J."/>
            <person name="Griggs A."/>
            <person name="Gujja S."/>
            <person name="Heilman E.R."/>
            <person name="Heiman D."/>
            <person name="Hepburn T."/>
            <person name="Howarth C."/>
            <person name="Jen D."/>
            <person name="Larson L."/>
            <person name="Mehta T."/>
            <person name="Neiman D."/>
            <person name="Pearson M."/>
            <person name="Roberts A."/>
            <person name="Saif S."/>
            <person name="Shea T."/>
            <person name="Shenoy N."/>
            <person name="Sisk P."/>
            <person name="Stolte C."/>
            <person name="Sykes S."/>
            <person name="Walk T."/>
            <person name="White J."/>
            <person name="Yandava C."/>
            <person name="Haas B."/>
            <person name="Nusbaum C."/>
            <person name="Birren B."/>
        </authorList>
    </citation>
    <scope>NUCLEOTIDE SEQUENCE</scope>
    <source>
        <strain evidence="4">R3-111a-1</strain>
    </source>
</reference>
<dbReference type="AlphaFoldDB" id="J3NZF3"/>
<gene>
    <name evidence="5" type="primary">20347110</name>
    <name evidence="4" type="ORF">GGTG_06652</name>
</gene>
<dbReference type="eggNOG" id="ENOG502QQPD">
    <property type="taxonomic scope" value="Eukaryota"/>
</dbReference>
<organism evidence="4">
    <name type="scientific">Gaeumannomyces tritici (strain R3-111a-1)</name>
    <name type="common">Wheat and barley take-all root rot fungus</name>
    <name type="synonym">Gaeumannomyces graminis var. tritici</name>
    <dbReference type="NCBI Taxonomy" id="644352"/>
    <lineage>
        <taxon>Eukaryota</taxon>
        <taxon>Fungi</taxon>
        <taxon>Dikarya</taxon>
        <taxon>Ascomycota</taxon>
        <taxon>Pezizomycotina</taxon>
        <taxon>Sordariomycetes</taxon>
        <taxon>Sordariomycetidae</taxon>
        <taxon>Magnaporthales</taxon>
        <taxon>Magnaporthaceae</taxon>
        <taxon>Gaeumannomyces</taxon>
    </lineage>
</organism>
<dbReference type="PANTHER" id="PTHR30575:SF4">
    <property type="entry name" value="PEPTIDASE M20 DOMAIN-CONTAINING PROTEIN 2"/>
    <property type="match status" value="1"/>
</dbReference>
<feature type="region of interest" description="Disordered" evidence="3">
    <location>
        <begin position="1"/>
        <end position="29"/>
    </location>
</feature>
<dbReference type="InterPro" id="IPR036264">
    <property type="entry name" value="Bact_exopeptidase_dim_dom"/>
</dbReference>
<dbReference type="EMBL" id="GL385397">
    <property type="protein sequence ID" value="EJT76736.1"/>
    <property type="molecule type" value="Genomic_DNA"/>
</dbReference>
<dbReference type="InterPro" id="IPR017439">
    <property type="entry name" value="Amidohydrolase"/>
</dbReference>
<dbReference type="Gene3D" id="3.30.70.360">
    <property type="match status" value="1"/>
</dbReference>
<reference evidence="4" key="3">
    <citation type="submission" date="2010-09" db="EMBL/GenBank/DDBJ databases">
        <title>Annotation of Gaeumannomyces graminis var. tritici R3-111a-1.</title>
        <authorList>
            <consortium name="The Broad Institute Genome Sequencing Platform"/>
            <person name="Ma L.-J."/>
            <person name="Dead R."/>
            <person name="Young S.K."/>
            <person name="Zeng Q."/>
            <person name="Gargeya S."/>
            <person name="Fitzgerald M."/>
            <person name="Haas B."/>
            <person name="Abouelleil A."/>
            <person name="Alvarado L."/>
            <person name="Arachchi H.M."/>
            <person name="Berlin A."/>
            <person name="Brown A."/>
            <person name="Chapman S.B."/>
            <person name="Chen Z."/>
            <person name="Dunbar C."/>
            <person name="Freedman E."/>
            <person name="Gearin G."/>
            <person name="Gellesch M."/>
            <person name="Goldberg J."/>
            <person name="Griggs A."/>
            <person name="Gujja S."/>
            <person name="Heiman D."/>
            <person name="Howarth C."/>
            <person name="Larson L."/>
            <person name="Lui A."/>
            <person name="MacDonald P.J.P."/>
            <person name="Mehta T."/>
            <person name="Montmayeur A."/>
            <person name="Murphy C."/>
            <person name="Neiman D."/>
            <person name="Pearson M."/>
            <person name="Priest M."/>
            <person name="Roberts A."/>
            <person name="Saif S."/>
            <person name="Shea T."/>
            <person name="Shenoy N."/>
            <person name="Sisk P."/>
            <person name="Stolte C."/>
            <person name="Sykes S."/>
            <person name="Yandava C."/>
            <person name="Wortman J."/>
            <person name="Nusbaum C."/>
            <person name="Birren B."/>
        </authorList>
    </citation>
    <scope>NUCLEOTIDE SEQUENCE</scope>
    <source>
        <strain evidence="4">R3-111a-1</strain>
    </source>
</reference>
<dbReference type="NCBIfam" id="TIGR01891">
    <property type="entry name" value="amidohydrolases"/>
    <property type="match status" value="1"/>
</dbReference>
<dbReference type="HOGENOM" id="CLU_031812_1_1_1"/>
<protein>
    <recommendedName>
        <fullName evidence="2">Peptidase M20 domain-containing protein 2</fullName>
    </recommendedName>
</protein>
<dbReference type="FunFam" id="3.30.70.360:FF:000004">
    <property type="entry name" value="Peptidase M20 domain-containing protein 2"/>
    <property type="match status" value="1"/>
</dbReference>
<dbReference type="Gene3D" id="3.40.630.10">
    <property type="entry name" value="Zn peptidases"/>
    <property type="match status" value="1"/>
</dbReference>
<comment type="similarity">
    <text evidence="1 2">Belongs to the peptidase M20A family.</text>
</comment>
<dbReference type="InterPro" id="IPR017144">
    <property type="entry name" value="Xaa-Arg_dipeptidase"/>
</dbReference>
<dbReference type="PANTHER" id="PTHR30575">
    <property type="entry name" value="PEPTIDASE M20"/>
    <property type="match status" value="1"/>
</dbReference>
<dbReference type="GeneID" id="20347110"/>
<dbReference type="PIRSF" id="PIRSF037226">
    <property type="entry name" value="Amidohydrolase_ACY1L2_prd"/>
    <property type="match status" value="1"/>
</dbReference>
<reference evidence="5" key="5">
    <citation type="submission" date="2018-04" db="UniProtKB">
        <authorList>
            <consortium name="EnsemblFungi"/>
        </authorList>
    </citation>
    <scope>IDENTIFICATION</scope>
    <source>
        <strain evidence="5">R3-111a-1</strain>
    </source>
</reference>
<proteinExistence type="inferred from homology"/>
<dbReference type="CDD" id="cd05672">
    <property type="entry name" value="M20_ACY1L2-like"/>
    <property type="match status" value="1"/>
</dbReference>
<dbReference type="VEuPathDB" id="FungiDB:GGTG_06652"/>
<dbReference type="EnsemblFungi" id="EJT76736">
    <property type="protein sequence ID" value="EJT76736"/>
    <property type="gene ID" value="GGTG_06652"/>
</dbReference>
<name>J3NZF3_GAET3</name>
<sequence>MRPVRPILSPHFRENCSPGLPSEQQPGATDDMSLIEDDYVLVSPEDAHLGDDAAGRGLIGDVSRFIDGITDELWPINKQIHDTPETGYREFVAHKALTKFMASRPGWKVTPSAYGMATAWVAVFDSGKKGPVVSFNAEMDALKDIGHACGHNLIASASVAGALATAEMITRRDLGGKVVIFGTPAEEGGGGKIRLLEAGAYKDHRVDVSLIAHPGKTFDSALVHTSALTFYKVEYFGREAHAAANPWLGINALDAMVTAYNAVSVLRQQIMPGDVIQTCITSGGLRPNIIHAYTSAEWVVRASTQARLGVLKKKAEACFKAGATATGATVKITERRSYKDHIPNHVLGASYTKHFNALSPPHPIPTDPDVDEAAGRTMASTDQGDVSHALPSLHPGFSIHAPGEANGPHNPQFAESAGTRDAFERCLRSGKALAGTALDILTVEGILDRVKEDWKRRVSG</sequence>
<reference evidence="5" key="4">
    <citation type="journal article" date="2015" name="G3 (Bethesda)">
        <title>Genome sequences of three phytopathogenic species of the Magnaporthaceae family of fungi.</title>
        <authorList>
            <person name="Okagaki L.H."/>
            <person name="Nunes C.C."/>
            <person name="Sailsbery J."/>
            <person name="Clay B."/>
            <person name="Brown D."/>
            <person name="John T."/>
            <person name="Oh Y."/>
            <person name="Young N."/>
            <person name="Fitzgerald M."/>
            <person name="Haas B.J."/>
            <person name="Zeng Q."/>
            <person name="Young S."/>
            <person name="Adiconis X."/>
            <person name="Fan L."/>
            <person name="Levin J.Z."/>
            <person name="Mitchell T.K."/>
            <person name="Okubara P.A."/>
            <person name="Farman M.L."/>
            <person name="Kohn L.M."/>
            <person name="Birren B."/>
            <person name="Ma L.-J."/>
            <person name="Dean R.A."/>
        </authorList>
    </citation>
    <scope>NUCLEOTIDE SEQUENCE</scope>
    <source>
        <strain evidence="5">R3-111a-1</strain>
    </source>
</reference>
<evidence type="ECO:0000256" key="3">
    <source>
        <dbReference type="SAM" id="MobiDB-lite"/>
    </source>
</evidence>
<dbReference type="Proteomes" id="UP000006039">
    <property type="component" value="Unassembled WGS sequence"/>
</dbReference>
<dbReference type="InterPro" id="IPR052030">
    <property type="entry name" value="Peptidase_M20/M20A_hydrolases"/>
</dbReference>
<evidence type="ECO:0000313" key="6">
    <source>
        <dbReference type="Proteomes" id="UP000006039"/>
    </source>
</evidence>
<evidence type="ECO:0000256" key="1">
    <source>
        <dbReference type="ARBA" id="ARBA00006247"/>
    </source>
</evidence>
<dbReference type="SUPFAM" id="SSF55031">
    <property type="entry name" value="Bacterial exopeptidase dimerisation domain"/>
    <property type="match status" value="1"/>
</dbReference>